<dbReference type="VEuPathDB" id="FungiDB:LCOR_10217.1"/>
<dbReference type="OrthoDB" id="10347527at2759"/>
<sequence>MFYRLVNRALCAYWGSAPGTPPTSTTSFKPRPFADLPGASSPSTFTQRATIAAAQGFDRAFPILESYLCLLYITGAFQSNRSAANDDNDEKQRITKNDQITSSTTGGIRIGHFKITTLHRLSFHSNGTGGLTLSMHESPQNGNQSTFFVPSFYSLRWEKQGSSSSPSSLFQHHYFEQFHSH</sequence>
<comment type="caution">
    <text evidence="1">The sequence shown here is derived from an EMBL/GenBank/DDBJ whole genome shotgun (WGS) entry which is preliminary data.</text>
</comment>
<organism evidence="1 2">
    <name type="scientific">Lichtheimia corymbifera JMRC:FSU:9682</name>
    <dbReference type="NCBI Taxonomy" id="1263082"/>
    <lineage>
        <taxon>Eukaryota</taxon>
        <taxon>Fungi</taxon>
        <taxon>Fungi incertae sedis</taxon>
        <taxon>Mucoromycota</taxon>
        <taxon>Mucoromycotina</taxon>
        <taxon>Mucoromycetes</taxon>
        <taxon>Mucorales</taxon>
        <taxon>Lichtheimiaceae</taxon>
        <taxon>Lichtheimia</taxon>
    </lineage>
</organism>
<keyword evidence="2" id="KW-1185">Reference proteome</keyword>
<gene>
    <name evidence="1" type="ORF">LCOR_10217.1</name>
</gene>
<dbReference type="EMBL" id="CBTN010000069">
    <property type="protein sequence ID" value="CDH59403.1"/>
    <property type="molecule type" value="Genomic_DNA"/>
</dbReference>
<accession>A0A068SAL8</accession>
<dbReference type="AlphaFoldDB" id="A0A068SAL8"/>
<dbReference type="Proteomes" id="UP000027586">
    <property type="component" value="Unassembled WGS sequence"/>
</dbReference>
<evidence type="ECO:0000313" key="1">
    <source>
        <dbReference type="EMBL" id="CDH59403.1"/>
    </source>
</evidence>
<evidence type="ECO:0000313" key="2">
    <source>
        <dbReference type="Proteomes" id="UP000027586"/>
    </source>
</evidence>
<name>A0A068SAL8_9FUNG</name>
<protein>
    <submittedName>
        <fullName evidence="1">Uncharacterized protein</fullName>
    </submittedName>
</protein>
<reference evidence="1" key="1">
    <citation type="submission" date="2013-08" db="EMBL/GenBank/DDBJ databases">
        <title>Gene expansion shapes genome architecture in the human pathogen Lichtheimia corymbifera: an evolutionary genomics analysis in the ancient terrestrial Mucorales (Mucoromycotina).</title>
        <authorList>
            <person name="Schwartze V.U."/>
            <person name="Winter S."/>
            <person name="Shelest E."/>
            <person name="Marcet-Houben M."/>
            <person name="Horn F."/>
            <person name="Wehner S."/>
            <person name="Hoffmann K."/>
            <person name="Riege K."/>
            <person name="Sammeth M."/>
            <person name="Nowrousian M."/>
            <person name="Valiante V."/>
            <person name="Linde J."/>
            <person name="Jacobsen I.D."/>
            <person name="Marz M."/>
            <person name="Brakhage A.A."/>
            <person name="Gabaldon T."/>
            <person name="Bocker S."/>
            <person name="Voigt K."/>
        </authorList>
    </citation>
    <scope>NUCLEOTIDE SEQUENCE [LARGE SCALE GENOMIC DNA]</scope>
    <source>
        <strain evidence="1">FSU 9682</strain>
    </source>
</reference>
<proteinExistence type="predicted"/>